<organism evidence="1 2">
    <name type="scientific">Tumebacillus avium</name>
    <dbReference type="NCBI Taxonomy" id="1903704"/>
    <lineage>
        <taxon>Bacteria</taxon>
        <taxon>Bacillati</taxon>
        <taxon>Bacillota</taxon>
        <taxon>Bacilli</taxon>
        <taxon>Bacillales</taxon>
        <taxon>Alicyclobacillaceae</taxon>
        <taxon>Tumebacillus</taxon>
    </lineage>
</organism>
<evidence type="ECO:0000313" key="2">
    <source>
        <dbReference type="Proteomes" id="UP000195437"/>
    </source>
</evidence>
<accession>A0A1Y0IGX7</accession>
<dbReference type="KEGG" id="tum:CBW65_00710"/>
<gene>
    <name evidence="1" type="ORF">CBW65_00710</name>
</gene>
<proteinExistence type="predicted"/>
<protein>
    <submittedName>
        <fullName evidence="1">Glutamate decarboxylase</fullName>
    </submittedName>
</protein>
<evidence type="ECO:0000313" key="1">
    <source>
        <dbReference type="EMBL" id="ARU59727.1"/>
    </source>
</evidence>
<dbReference type="Proteomes" id="UP000195437">
    <property type="component" value="Chromosome"/>
</dbReference>
<dbReference type="EMBL" id="CP021434">
    <property type="protein sequence ID" value="ARU59727.1"/>
    <property type="molecule type" value="Genomic_DNA"/>
</dbReference>
<name>A0A1Y0IGX7_9BACL</name>
<dbReference type="AlphaFoldDB" id="A0A1Y0IGX7"/>
<reference evidence="2" key="1">
    <citation type="submission" date="2017-05" db="EMBL/GenBank/DDBJ databases">
        <authorList>
            <person name="Sung H."/>
        </authorList>
    </citation>
    <scope>NUCLEOTIDE SEQUENCE [LARGE SCALE GENOMIC DNA]</scope>
    <source>
        <strain evidence="2">AR23208</strain>
    </source>
</reference>
<dbReference type="RefSeq" id="WP_087455115.1">
    <property type="nucleotide sequence ID" value="NZ_CP021434.1"/>
</dbReference>
<sequence length="67" mass="7810">MWTVIYIAPNTKTAERIKDKLTEEGFLVKLRQTNAAKQQFEILVPETELDEVQEVLKDILHSSHRES</sequence>
<dbReference type="OrthoDB" id="1684603at2"/>
<keyword evidence="2" id="KW-1185">Reference proteome</keyword>